<evidence type="ECO:0000256" key="7">
    <source>
        <dbReference type="SAM" id="Phobius"/>
    </source>
</evidence>
<dbReference type="GO" id="GO:0016020">
    <property type="term" value="C:membrane"/>
    <property type="evidence" value="ECO:0007669"/>
    <property type="project" value="UniProtKB-SubCell"/>
</dbReference>
<feature type="transmembrane region" description="Helical" evidence="7">
    <location>
        <begin position="353"/>
        <end position="371"/>
    </location>
</feature>
<keyword evidence="10" id="KW-1185">Reference proteome</keyword>
<dbReference type="InterPro" id="IPR011701">
    <property type="entry name" value="MFS"/>
</dbReference>
<evidence type="ECO:0000256" key="4">
    <source>
        <dbReference type="ARBA" id="ARBA00023136"/>
    </source>
</evidence>
<feature type="transmembrane region" description="Helical" evidence="7">
    <location>
        <begin position="377"/>
        <end position="398"/>
    </location>
</feature>
<dbReference type="PANTHER" id="PTHR11662:SF399">
    <property type="entry name" value="FI19708P1-RELATED"/>
    <property type="match status" value="1"/>
</dbReference>
<protein>
    <recommendedName>
        <fullName evidence="8">Major facilitator superfamily (MFS) profile domain-containing protein</fullName>
    </recommendedName>
</protein>
<evidence type="ECO:0000259" key="8">
    <source>
        <dbReference type="PROSITE" id="PS50850"/>
    </source>
</evidence>
<feature type="transmembrane region" description="Helical" evidence="7">
    <location>
        <begin position="125"/>
        <end position="146"/>
    </location>
</feature>
<keyword evidence="3 7" id="KW-1133">Transmembrane helix</keyword>
<keyword evidence="2 7" id="KW-0812">Transmembrane</keyword>
<comment type="similarity">
    <text evidence="5">Belongs to the major facilitator superfamily. Sodium/anion cotransporter (TC 2.A.1.14) family.</text>
</comment>
<evidence type="ECO:0000256" key="5">
    <source>
        <dbReference type="ARBA" id="ARBA00024362"/>
    </source>
</evidence>
<evidence type="ECO:0000256" key="6">
    <source>
        <dbReference type="SAM" id="MobiDB-lite"/>
    </source>
</evidence>
<feature type="transmembrane region" description="Helical" evidence="7">
    <location>
        <begin position="195"/>
        <end position="218"/>
    </location>
</feature>
<comment type="caution">
    <text evidence="9">The sequence shown here is derived from an EMBL/GenBank/DDBJ whole genome shotgun (WGS) entry which is preliminary data.</text>
</comment>
<reference evidence="9" key="2">
    <citation type="submission" date="2020-11" db="EMBL/GenBank/DDBJ databases">
        <authorList>
            <person name="Cecchin M."/>
            <person name="Marcolungo L."/>
            <person name="Rossato M."/>
            <person name="Girolomoni L."/>
            <person name="Cosentino E."/>
            <person name="Cuine S."/>
            <person name="Li-Beisson Y."/>
            <person name="Delledonne M."/>
            <person name="Ballottari M."/>
        </authorList>
    </citation>
    <scope>NUCLEOTIDE SEQUENCE</scope>
    <source>
        <strain evidence="9">211/11P</strain>
        <tissue evidence="9">Whole cell</tissue>
    </source>
</reference>
<organism evidence="9 10">
    <name type="scientific">Chlorella vulgaris</name>
    <name type="common">Green alga</name>
    <dbReference type="NCBI Taxonomy" id="3077"/>
    <lineage>
        <taxon>Eukaryota</taxon>
        <taxon>Viridiplantae</taxon>
        <taxon>Chlorophyta</taxon>
        <taxon>core chlorophytes</taxon>
        <taxon>Trebouxiophyceae</taxon>
        <taxon>Chlorellales</taxon>
        <taxon>Chlorellaceae</taxon>
        <taxon>Chlorella clade</taxon>
        <taxon>Chlorella</taxon>
    </lineage>
</organism>
<keyword evidence="4 7" id="KW-0472">Membrane</keyword>
<feature type="transmembrane region" description="Helical" evidence="7">
    <location>
        <begin position="224"/>
        <end position="245"/>
    </location>
</feature>
<dbReference type="InterPro" id="IPR050382">
    <property type="entry name" value="MFS_Na/Anion_cotransporter"/>
</dbReference>
<gene>
    <name evidence="9" type="ORF">D9Q98_001346</name>
</gene>
<evidence type="ECO:0000256" key="1">
    <source>
        <dbReference type="ARBA" id="ARBA00004141"/>
    </source>
</evidence>
<dbReference type="GO" id="GO:0005315">
    <property type="term" value="F:phosphate transmembrane transporter activity"/>
    <property type="evidence" value="ECO:0007669"/>
    <property type="project" value="TreeGrafter"/>
</dbReference>
<dbReference type="PANTHER" id="PTHR11662">
    <property type="entry name" value="SOLUTE CARRIER FAMILY 17"/>
    <property type="match status" value="1"/>
</dbReference>
<accession>A0A9D4TZX7</accession>
<dbReference type="Proteomes" id="UP001055712">
    <property type="component" value="Unassembled WGS sequence"/>
</dbReference>
<feature type="transmembrane region" description="Helical" evidence="7">
    <location>
        <begin position="440"/>
        <end position="461"/>
    </location>
</feature>
<dbReference type="FunFam" id="1.20.1250.20:FF:000058">
    <property type="entry name" value="ascorbate transporter, chloroplastic isoform X1"/>
    <property type="match status" value="1"/>
</dbReference>
<evidence type="ECO:0000313" key="9">
    <source>
        <dbReference type="EMBL" id="KAI3438932.1"/>
    </source>
</evidence>
<feature type="transmembrane region" description="Helical" evidence="7">
    <location>
        <begin position="152"/>
        <end position="174"/>
    </location>
</feature>
<dbReference type="PROSITE" id="PS50850">
    <property type="entry name" value="MFS"/>
    <property type="match status" value="1"/>
</dbReference>
<proteinExistence type="inferred from homology"/>
<evidence type="ECO:0000256" key="3">
    <source>
        <dbReference type="ARBA" id="ARBA00022989"/>
    </source>
</evidence>
<feature type="transmembrane region" description="Helical" evidence="7">
    <location>
        <begin position="279"/>
        <end position="299"/>
    </location>
</feature>
<dbReference type="GO" id="GO:0009536">
    <property type="term" value="C:plastid"/>
    <property type="evidence" value="ECO:0007669"/>
    <property type="project" value="TreeGrafter"/>
</dbReference>
<dbReference type="InterPro" id="IPR020846">
    <property type="entry name" value="MFS_dom"/>
</dbReference>
<dbReference type="OrthoDB" id="2250022at2759"/>
<evidence type="ECO:0000256" key="2">
    <source>
        <dbReference type="ARBA" id="ARBA00022692"/>
    </source>
</evidence>
<dbReference type="AlphaFoldDB" id="A0A9D4TZX7"/>
<name>A0A9D4TZX7_CHLVU</name>
<comment type="subcellular location">
    <subcellularLocation>
        <location evidence="1">Membrane</location>
        <topology evidence="1">Multi-pass membrane protein</topology>
    </subcellularLocation>
</comment>
<dbReference type="InterPro" id="IPR036259">
    <property type="entry name" value="MFS_trans_sf"/>
</dbReference>
<dbReference type="Gene3D" id="1.20.1250.20">
    <property type="entry name" value="MFS general substrate transporter like domains"/>
    <property type="match status" value="2"/>
</dbReference>
<sequence length="469" mass="48213">MSQCVHNGSCISALQRRAVATRPGLGSKQSSNSLQARAAADSGSTSSEQPAAATSSFASIVLPTALALLLCNMDRICLSVAMLPIAKELGWAAGTQGIVQSAFLGGYLATQLLGGALADKYGGKLVMGASIAWFSLASALLPAVAITPWTAAAGLTLPAVLAARFLVGFGEGVALPSMNNLVARNIDPAKKATALGAVFTGFHTGNLVGLLLSPLILTHFGWRALFYLFGLAGGPLLLLWAAAVPSQKALLASSRAAAAGGGASSDVGVGKLMSKSATWAIIIANFVNHWGYFIYLTWMPTYFSQVLGMDLRASSLMSFVPWVVMAIGSSAAGLLADGLVARGVPVLRVRKRIQTVAFLGPVVALMVLSSPGISPPLALLCMTAALGITSLGQAGFVANMSDIAPRHAGTLFGLCNTFGSFAGILGVSVCGFVLERTGSFALIFQATATLYILGTVVWNVACRADPQFD</sequence>
<feature type="transmembrane region" description="Helical" evidence="7">
    <location>
        <begin position="319"/>
        <end position="341"/>
    </location>
</feature>
<feature type="transmembrane region" description="Helical" evidence="7">
    <location>
        <begin position="410"/>
        <end position="434"/>
    </location>
</feature>
<dbReference type="SUPFAM" id="SSF103473">
    <property type="entry name" value="MFS general substrate transporter"/>
    <property type="match status" value="1"/>
</dbReference>
<reference evidence="9" key="1">
    <citation type="journal article" date="2019" name="Plant J.">
        <title>Chlorella vulgaris genome assembly and annotation reveals the molecular basis for metabolic acclimation to high light conditions.</title>
        <authorList>
            <person name="Cecchin M."/>
            <person name="Marcolungo L."/>
            <person name="Rossato M."/>
            <person name="Girolomoni L."/>
            <person name="Cosentino E."/>
            <person name="Cuine S."/>
            <person name="Li-Beisson Y."/>
            <person name="Delledonne M."/>
            <person name="Ballottari M."/>
        </authorList>
    </citation>
    <scope>NUCLEOTIDE SEQUENCE</scope>
    <source>
        <strain evidence="9">211/11P</strain>
    </source>
</reference>
<feature type="domain" description="Major facilitator superfamily (MFS) profile" evidence="8">
    <location>
        <begin position="60"/>
        <end position="466"/>
    </location>
</feature>
<dbReference type="Pfam" id="PF07690">
    <property type="entry name" value="MFS_1"/>
    <property type="match status" value="1"/>
</dbReference>
<dbReference type="EMBL" id="SIDB01000001">
    <property type="protein sequence ID" value="KAI3438932.1"/>
    <property type="molecule type" value="Genomic_DNA"/>
</dbReference>
<evidence type="ECO:0000313" key="10">
    <source>
        <dbReference type="Proteomes" id="UP001055712"/>
    </source>
</evidence>
<feature type="region of interest" description="Disordered" evidence="6">
    <location>
        <begin position="23"/>
        <end position="47"/>
    </location>
</feature>